<reference evidence="1 2" key="1">
    <citation type="submission" date="2018-07" db="EMBL/GenBank/DDBJ databases">
        <title>Genome sequencing of Runella.</title>
        <authorList>
            <person name="Baek M.-G."/>
            <person name="Yi H."/>
        </authorList>
    </citation>
    <scope>NUCLEOTIDE SEQUENCE [LARGE SCALE GENOMIC DNA]</scope>
    <source>
        <strain evidence="1 2">HYN0085</strain>
    </source>
</reference>
<name>A0A344TF61_9BACT</name>
<dbReference type="KEGG" id="run:DR864_05815"/>
<protein>
    <submittedName>
        <fullName evidence="1">Uncharacterized protein</fullName>
    </submittedName>
</protein>
<proteinExistence type="predicted"/>
<evidence type="ECO:0000313" key="1">
    <source>
        <dbReference type="EMBL" id="AXE17282.1"/>
    </source>
</evidence>
<gene>
    <name evidence="1" type="ORF">DR864_05815</name>
</gene>
<sequence length="402" mass="45725">MYQKQRVNCLKVFIMSLKRYIAIGILGGLWSCDAVVNKDTIIPEEPQIPQAVVESVRAINPNMSDVSLTRMANGELWQADFPSAMHRNLLLIDDSGEILFENRLVGKPQQLPVAVRNEANRIAQQGFIESASVIQRDAQTPAGFLVEVKMKDGQIRKLRFNSNNVLETDVPAAAPVRTTNLYLTTTEQIREDARIPAHIRQFFAQNQFAVAHVVVYVYEDQTAKIVLTNYQLTNKSVTSTEILLAADGKVLEWIAPLEKEISYEVTPQNETPAQLNALMTAQAPGWTWEYSVRERQFGKEAQWTTRGKNANQELFRALADYRTGTAFVIKTSIISTNDIPDATRQYLDSQWSSWQWIRGRKLQRTDKNLPEKYVVEVKINADSYMVLFDGNGKWLYQYKKSG</sequence>
<evidence type="ECO:0000313" key="2">
    <source>
        <dbReference type="Proteomes" id="UP000251993"/>
    </source>
</evidence>
<dbReference type="EMBL" id="CP030850">
    <property type="protein sequence ID" value="AXE17282.1"/>
    <property type="molecule type" value="Genomic_DNA"/>
</dbReference>
<dbReference type="Proteomes" id="UP000251993">
    <property type="component" value="Chromosome"/>
</dbReference>
<keyword evidence="2" id="KW-1185">Reference proteome</keyword>
<dbReference type="OrthoDB" id="918699at2"/>
<organism evidence="1 2">
    <name type="scientific">Runella rosea</name>
    <dbReference type="NCBI Taxonomy" id="2259595"/>
    <lineage>
        <taxon>Bacteria</taxon>
        <taxon>Pseudomonadati</taxon>
        <taxon>Bacteroidota</taxon>
        <taxon>Cytophagia</taxon>
        <taxon>Cytophagales</taxon>
        <taxon>Spirosomataceae</taxon>
        <taxon>Runella</taxon>
    </lineage>
</organism>
<dbReference type="AlphaFoldDB" id="A0A344TF61"/>
<accession>A0A344TF61</accession>